<dbReference type="Proteomes" id="UP001279734">
    <property type="component" value="Unassembled WGS sequence"/>
</dbReference>
<name>A0AAD3T6H5_NEPGR</name>
<protein>
    <submittedName>
        <fullName evidence="1">Uncharacterized protein</fullName>
    </submittedName>
</protein>
<comment type="caution">
    <text evidence="1">The sequence shown here is derived from an EMBL/GenBank/DDBJ whole genome shotgun (WGS) entry which is preliminary data.</text>
</comment>
<accession>A0AAD3T6H5</accession>
<reference evidence="1" key="1">
    <citation type="submission" date="2023-05" db="EMBL/GenBank/DDBJ databases">
        <title>Nepenthes gracilis genome sequencing.</title>
        <authorList>
            <person name="Fukushima K."/>
        </authorList>
    </citation>
    <scope>NUCLEOTIDE SEQUENCE</scope>
    <source>
        <strain evidence="1">SING2019-196</strain>
    </source>
</reference>
<dbReference type="AlphaFoldDB" id="A0AAD3T6H5"/>
<evidence type="ECO:0000313" key="2">
    <source>
        <dbReference type="Proteomes" id="UP001279734"/>
    </source>
</evidence>
<proteinExistence type="predicted"/>
<dbReference type="EMBL" id="BSYO01000025">
    <property type="protein sequence ID" value="GMH22896.1"/>
    <property type="molecule type" value="Genomic_DNA"/>
</dbReference>
<sequence>MNRLHHARICIEVGKDDPLPDKIRLLTSANESDKIVDVKIVYRCKPAHRNSQLLNNKKWVSKSLIQQPNCPQPPAYGSKSHFGLVVHPFDRLLDAKVLEEARSTHVIHSSNGMGHVHCTTADDPESKPAEAEVGLNDTLVVVGGASHCPVDDGGTTPGLEANWPECLLWLERLFEAGVPFEVGVPLAHYGRSGFRVGVWYAASYAAVIANKQLTLKLDVL</sequence>
<keyword evidence="2" id="KW-1185">Reference proteome</keyword>
<gene>
    <name evidence="1" type="ORF">Nepgr_024739</name>
</gene>
<evidence type="ECO:0000313" key="1">
    <source>
        <dbReference type="EMBL" id="GMH22896.1"/>
    </source>
</evidence>
<organism evidence="1 2">
    <name type="scientific">Nepenthes gracilis</name>
    <name type="common">Slender pitcher plant</name>
    <dbReference type="NCBI Taxonomy" id="150966"/>
    <lineage>
        <taxon>Eukaryota</taxon>
        <taxon>Viridiplantae</taxon>
        <taxon>Streptophyta</taxon>
        <taxon>Embryophyta</taxon>
        <taxon>Tracheophyta</taxon>
        <taxon>Spermatophyta</taxon>
        <taxon>Magnoliopsida</taxon>
        <taxon>eudicotyledons</taxon>
        <taxon>Gunneridae</taxon>
        <taxon>Pentapetalae</taxon>
        <taxon>Caryophyllales</taxon>
        <taxon>Nepenthaceae</taxon>
        <taxon>Nepenthes</taxon>
    </lineage>
</organism>